<proteinExistence type="predicted"/>
<dbReference type="Gene3D" id="3.30.700.10">
    <property type="entry name" value="Glycoprotein, Type 4 Pilin"/>
    <property type="match status" value="1"/>
</dbReference>
<dbReference type="InterPro" id="IPR000983">
    <property type="entry name" value="Bac_GSPG_pilin"/>
</dbReference>
<organism evidence="3 4">
    <name type="scientific">Lentisphaera araneosa HTCC2155</name>
    <dbReference type="NCBI Taxonomy" id="313628"/>
    <lineage>
        <taxon>Bacteria</taxon>
        <taxon>Pseudomonadati</taxon>
        <taxon>Lentisphaerota</taxon>
        <taxon>Lentisphaeria</taxon>
        <taxon>Lentisphaerales</taxon>
        <taxon>Lentisphaeraceae</taxon>
        <taxon>Lentisphaera</taxon>
    </lineage>
</organism>
<keyword evidence="2" id="KW-1133">Transmembrane helix</keyword>
<dbReference type="PRINTS" id="PR00813">
    <property type="entry name" value="BCTERIALGSPG"/>
</dbReference>
<comment type="caution">
    <text evidence="3">The sequence shown here is derived from an EMBL/GenBank/DDBJ whole genome shotgun (WGS) entry which is preliminary data.</text>
</comment>
<keyword evidence="2" id="KW-0812">Transmembrane</keyword>
<dbReference type="eggNOG" id="COG2165">
    <property type="taxonomic scope" value="Bacteria"/>
</dbReference>
<dbReference type="OrthoDB" id="185238at2"/>
<protein>
    <submittedName>
        <fullName evidence="3">Uncharacterized protein</fullName>
    </submittedName>
</protein>
<gene>
    <name evidence="3" type="ORF">LNTAR_07434</name>
</gene>
<dbReference type="RefSeq" id="WP_007279265.1">
    <property type="nucleotide sequence ID" value="NZ_ABCK01000012.1"/>
</dbReference>
<reference evidence="3 4" key="1">
    <citation type="journal article" date="2010" name="J. Bacteriol.">
        <title>Genome sequence of Lentisphaera araneosa HTCC2155T, the type species of the order Lentisphaerales in the phylum Lentisphaerae.</title>
        <authorList>
            <person name="Thrash J.C."/>
            <person name="Cho J.C."/>
            <person name="Vergin K.L."/>
            <person name="Morris R.M."/>
            <person name="Giovannoni S.J."/>
        </authorList>
    </citation>
    <scope>NUCLEOTIDE SEQUENCE [LARGE SCALE GENOMIC DNA]</scope>
    <source>
        <strain evidence="3 4">HTCC2155</strain>
    </source>
</reference>
<evidence type="ECO:0000256" key="1">
    <source>
        <dbReference type="ARBA" id="ARBA00022481"/>
    </source>
</evidence>
<feature type="transmembrane region" description="Helical" evidence="2">
    <location>
        <begin position="6"/>
        <end position="27"/>
    </location>
</feature>
<dbReference type="PANTHER" id="PTHR30093">
    <property type="entry name" value="GENERAL SECRETION PATHWAY PROTEIN G"/>
    <property type="match status" value="1"/>
</dbReference>
<evidence type="ECO:0000313" key="3">
    <source>
        <dbReference type="EMBL" id="EDM27058.1"/>
    </source>
</evidence>
<dbReference type="PANTHER" id="PTHR30093:SF2">
    <property type="entry name" value="TYPE II SECRETION SYSTEM PROTEIN H"/>
    <property type="match status" value="1"/>
</dbReference>
<dbReference type="STRING" id="313628.LNTAR_07434"/>
<dbReference type="SUPFAM" id="SSF54523">
    <property type="entry name" value="Pili subunits"/>
    <property type="match status" value="1"/>
</dbReference>
<evidence type="ECO:0000256" key="2">
    <source>
        <dbReference type="SAM" id="Phobius"/>
    </source>
</evidence>
<keyword evidence="4" id="KW-1185">Reference proteome</keyword>
<dbReference type="Proteomes" id="UP000004947">
    <property type="component" value="Unassembled WGS sequence"/>
</dbReference>
<dbReference type="InterPro" id="IPR012902">
    <property type="entry name" value="N_methyl_site"/>
</dbReference>
<dbReference type="AlphaFoldDB" id="A6DN22"/>
<name>A6DN22_9BACT</name>
<dbReference type="EMBL" id="ABCK01000012">
    <property type="protein sequence ID" value="EDM27058.1"/>
    <property type="molecule type" value="Genomic_DNA"/>
</dbReference>
<dbReference type="InterPro" id="IPR045584">
    <property type="entry name" value="Pilin-like"/>
</dbReference>
<dbReference type="GO" id="GO:0015627">
    <property type="term" value="C:type II protein secretion system complex"/>
    <property type="evidence" value="ECO:0007669"/>
    <property type="project" value="InterPro"/>
</dbReference>
<keyword evidence="1" id="KW-0488">Methylation</keyword>
<dbReference type="GO" id="GO:0015628">
    <property type="term" value="P:protein secretion by the type II secretion system"/>
    <property type="evidence" value="ECO:0007669"/>
    <property type="project" value="InterPro"/>
</dbReference>
<accession>A6DN22</accession>
<sequence>MKKFTLIEVLVVVAIIGILASLLLPSLKSSRDKARSAVCKSNLKQIGNAQYFYADDNEGNLMLKAGGNWWTDVMYNEGYLPINEAVMTCPSLPYPGDWLNDWNHNKIQMTYGGSMDRKWDPREGVTFHGVGTGSVSSIDIAQSEVNSASDFFLFADSVKEDDNGSSPTNGQLVQNLGFFWDDRDGVNCKGIHIRHNSKGNMWFVDGHVEAAGVGRLKELDHDKVTLEDGVTIVPLN</sequence>
<evidence type="ECO:0000313" key="4">
    <source>
        <dbReference type="Proteomes" id="UP000004947"/>
    </source>
</evidence>
<keyword evidence="2" id="KW-0472">Membrane</keyword>
<dbReference type="NCBIfam" id="TIGR02532">
    <property type="entry name" value="IV_pilin_GFxxxE"/>
    <property type="match status" value="1"/>
</dbReference>